<dbReference type="EMBL" id="JAUEHU010000015">
    <property type="protein sequence ID" value="MDN0088696.1"/>
    <property type="molecule type" value="Genomic_DNA"/>
</dbReference>
<proteinExistence type="predicted"/>
<evidence type="ECO:0000313" key="1">
    <source>
        <dbReference type="EMBL" id="MDN0088696.1"/>
    </source>
</evidence>
<evidence type="ECO:0000313" key="2">
    <source>
        <dbReference type="Proteomes" id="UP001167864"/>
    </source>
</evidence>
<sequence length="138" mass="15320">MGWIDPLGLAACPQKWDVGSYEDLRSAVKGKNLELDAHRVGQKAIMKDLVKGYDPNTAPSMLVPKVGHTTSKEGVGIVSRSMTNPTTGKPFTSARDVIARDIRELRRVYPDVPNSKLQELINMNKSMYPEVRVKNLGR</sequence>
<organism evidence="1 2">
    <name type="scientific">Yersinia nurmii</name>
    <dbReference type="NCBI Taxonomy" id="685706"/>
    <lineage>
        <taxon>Bacteria</taxon>
        <taxon>Pseudomonadati</taxon>
        <taxon>Pseudomonadota</taxon>
        <taxon>Gammaproteobacteria</taxon>
        <taxon>Enterobacterales</taxon>
        <taxon>Yersiniaceae</taxon>
        <taxon>Yersinia</taxon>
    </lineage>
</organism>
<dbReference type="AlphaFoldDB" id="A0AAW7KAH0"/>
<gene>
    <name evidence="1" type="ORF">QVN42_15170</name>
</gene>
<reference evidence="1" key="1">
    <citation type="submission" date="2023-06" db="EMBL/GenBank/DDBJ databases">
        <authorList>
            <person name="Polev D.E."/>
            <person name="Saitova A.T."/>
            <person name="Bogumilchik E.A."/>
            <person name="Kokorina G.I."/>
            <person name="Voskresenskaia E.A."/>
        </authorList>
    </citation>
    <scope>NUCLEOTIDE SEQUENCE</scope>
    <source>
        <strain evidence="1">2145 StPb PI</strain>
    </source>
</reference>
<accession>A0AAW7KAH0</accession>
<name>A0AAW7KAH0_9GAMM</name>
<dbReference type="Proteomes" id="UP001167864">
    <property type="component" value="Unassembled WGS sequence"/>
</dbReference>
<comment type="caution">
    <text evidence="1">The sequence shown here is derived from an EMBL/GenBank/DDBJ whole genome shotgun (WGS) entry which is preliminary data.</text>
</comment>
<protein>
    <submittedName>
        <fullName evidence="1">Uncharacterized protein</fullName>
    </submittedName>
</protein>